<sequence length="430" mass="44342">MTRALRADAGEQLWHAIRDTAESADQVTLLRSAGCLAVGLADMAASARDPIHHGPARVLGAAPGVCTVTGADEGAHFTGAATANAYLMHARLTDDSFMVAAHPGLTVIPVALAAAEHALHTGSGEVDGEHLLRAVIGGYECACLLAERLLPEVSRRGWRVTAVIAPLAAAATAALVLRLSDEVACSALGLASAGAGGPLGVVSTEGDGWRLQPALAVQAGVSAALAAAAGLRSAADALTAEHSFYALFGGVLGAEDRHPVQLPAIHRVTFKRYPVAMFGQSIFDAIRTLPPITGIADRIDVEVAPFAAQYGNQRDGSTTSIASVEGITLAAVQRFLPDLDIGSGTRRVPVGVSGDSVLPDLAARIELTLTDGRRFSVTGDGDTSGWQIGDFADHCRDLLGAQGTLLCDAAAALLEPTGIDRLLELWRATR</sequence>
<dbReference type="InterPro" id="IPR042183">
    <property type="entry name" value="MmgE/PrpD_sf_1"/>
</dbReference>
<keyword evidence="4" id="KW-1185">Reference proteome</keyword>
<dbReference type="EMBL" id="JBFAIH010000019">
    <property type="protein sequence ID" value="MEV0366394.1"/>
    <property type="molecule type" value="Genomic_DNA"/>
</dbReference>
<dbReference type="Pfam" id="PF03972">
    <property type="entry name" value="MmgE_PrpD_N"/>
    <property type="match status" value="1"/>
</dbReference>
<evidence type="ECO:0000259" key="2">
    <source>
        <dbReference type="Pfam" id="PF03972"/>
    </source>
</evidence>
<organism evidence="3 4">
    <name type="scientific">Nocardia fusca</name>
    <dbReference type="NCBI Taxonomy" id="941183"/>
    <lineage>
        <taxon>Bacteria</taxon>
        <taxon>Bacillati</taxon>
        <taxon>Actinomycetota</taxon>
        <taxon>Actinomycetes</taxon>
        <taxon>Mycobacteriales</taxon>
        <taxon>Nocardiaceae</taxon>
        <taxon>Nocardia</taxon>
    </lineage>
</organism>
<dbReference type="Proteomes" id="UP001551658">
    <property type="component" value="Unassembled WGS sequence"/>
</dbReference>
<evidence type="ECO:0000313" key="3">
    <source>
        <dbReference type="EMBL" id="MEV0366394.1"/>
    </source>
</evidence>
<proteinExistence type="inferred from homology"/>
<evidence type="ECO:0000313" key="4">
    <source>
        <dbReference type="Proteomes" id="UP001551658"/>
    </source>
</evidence>
<dbReference type="InterPro" id="IPR036148">
    <property type="entry name" value="MmgE/PrpD_sf"/>
</dbReference>
<reference evidence="3 4" key="1">
    <citation type="submission" date="2024-06" db="EMBL/GenBank/DDBJ databases">
        <title>The Natural Products Discovery Center: Release of the First 8490 Sequenced Strains for Exploring Actinobacteria Biosynthetic Diversity.</title>
        <authorList>
            <person name="Kalkreuter E."/>
            <person name="Kautsar S.A."/>
            <person name="Yang D."/>
            <person name="Bader C.D."/>
            <person name="Teijaro C.N."/>
            <person name="Fluegel L."/>
            <person name="Davis C.M."/>
            <person name="Simpson J.R."/>
            <person name="Lauterbach L."/>
            <person name="Steele A.D."/>
            <person name="Gui C."/>
            <person name="Meng S."/>
            <person name="Li G."/>
            <person name="Viehrig K."/>
            <person name="Ye F."/>
            <person name="Su P."/>
            <person name="Kiefer A.F."/>
            <person name="Nichols A."/>
            <person name="Cepeda A.J."/>
            <person name="Yan W."/>
            <person name="Fan B."/>
            <person name="Jiang Y."/>
            <person name="Adhikari A."/>
            <person name="Zheng C.-J."/>
            <person name="Schuster L."/>
            <person name="Cowan T.M."/>
            <person name="Smanski M.J."/>
            <person name="Chevrette M.G."/>
            <person name="De Carvalho L.P.S."/>
            <person name="Shen B."/>
        </authorList>
    </citation>
    <scope>NUCLEOTIDE SEQUENCE [LARGE SCALE GENOMIC DNA]</scope>
    <source>
        <strain evidence="3 4">NPDC050671</strain>
    </source>
</reference>
<dbReference type="PANTHER" id="PTHR16943">
    <property type="entry name" value="2-METHYLCITRATE DEHYDRATASE-RELATED"/>
    <property type="match status" value="1"/>
</dbReference>
<dbReference type="InterPro" id="IPR005656">
    <property type="entry name" value="MmgE_PrpD"/>
</dbReference>
<name>A0ABV3FF97_9NOCA</name>
<feature type="domain" description="MmgE/PrpD N-terminal" evidence="2">
    <location>
        <begin position="29"/>
        <end position="249"/>
    </location>
</feature>
<protein>
    <submittedName>
        <fullName evidence="3">MmgE/PrpD family protein</fullName>
    </submittedName>
</protein>
<comment type="caution">
    <text evidence="3">The sequence shown here is derived from an EMBL/GenBank/DDBJ whole genome shotgun (WGS) entry which is preliminary data.</text>
</comment>
<dbReference type="Gene3D" id="1.10.4100.10">
    <property type="entry name" value="2-methylcitrate dehydratase PrpD"/>
    <property type="match status" value="1"/>
</dbReference>
<evidence type="ECO:0000256" key="1">
    <source>
        <dbReference type="ARBA" id="ARBA00006174"/>
    </source>
</evidence>
<dbReference type="RefSeq" id="WP_357984293.1">
    <property type="nucleotide sequence ID" value="NZ_JBFAIH010000019.1"/>
</dbReference>
<dbReference type="SUPFAM" id="SSF103378">
    <property type="entry name" value="2-methylcitrate dehydratase PrpD"/>
    <property type="match status" value="1"/>
</dbReference>
<dbReference type="PANTHER" id="PTHR16943:SF8">
    <property type="entry name" value="2-METHYLCITRATE DEHYDRATASE"/>
    <property type="match status" value="1"/>
</dbReference>
<dbReference type="InterPro" id="IPR045336">
    <property type="entry name" value="MmgE_PrpD_N"/>
</dbReference>
<accession>A0ABV3FF97</accession>
<gene>
    <name evidence="3" type="ORF">AB0H72_27220</name>
</gene>
<comment type="similarity">
    <text evidence="1">Belongs to the PrpD family.</text>
</comment>